<sequence>MKSCCGENAISDIESSAGLLMTISLAKSFSFAIAVLVPKAEVVFDRLKKDIVPHFSSSYVFLYFIVICRLRFMIFDQGGCAGMIGMVSLPNSYKSVSVQVKSLYSA</sequence>
<keyword evidence="1" id="KW-0472">Membrane</keyword>
<organism evidence="2">
    <name type="scientific">Saccharomyces cerevisiae (strain Lalvin EC1118 / Prise de mousse)</name>
    <name type="common">Baker's yeast</name>
    <dbReference type="NCBI Taxonomy" id="643680"/>
    <lineage>
        <taxon>Eukaryota</taxon>
        <taxon>Fungi</taxon>
        <taxon>Dikarya</taxon>
        <taxon>Ascomycota</taxon>
        <taxon>Saccharomycotina</taxon>
        <taxon>Saccharomycetes</taxon>
        <taxon>Saccharomycetales</taxon>
        <taxon>Saccharomycetaceae</taxon>
        <taxon>Saccharomyces</taxon>
    </lineage>
</organism>
<dbReference type="HOGENOM" id="CLU_2224713_0_0_1"/>
<proteinExistence type="predicted"/>
<dbReference type="AlphaFoldDB" id="C8Z7C6"/>
<reference evidence="2" key="1">
    <citation type="journal article" date="2009" name="Proc. Natl. Acad. Sci. U.S.A.">
        <title>Eukaryote-to-eukaryote gene transfer events revealed by the genome sequence of the wine yeast Saccharomyces cerevisiae EC1118.</title>
        <authorList>
            <person name="Novo M."/>
            <person name="Bigey F."/>
            <person name="Beyne E."/>
            <person name="Galeote V."/>
            <person name="Gavory F."/>
            <person name="Mallet S."/>
            <person name="Cambot B."/>
            <person name="Legras J.L."/>
            <person name="Wincker P."/>
            <person name="Casaregola S."/>
            <person name="Dequin S."/>
        </authorList>
    </citation>
    <scope>NUCLEOTIDE SEQUENCE [LARGE SCALE GENOMIC DNA]</scope>
    <source>
        <strain evidence="2">Lalvin EC1118</strain>
        <strain>Lalvin EC1118 / Prise de mousse</strain>
    </source>
</reference>
<feature type="transmembrane region" description="Helical" evidence="1">
    <location>
        <begin position="58"/>
        <end position="75"/>
    </location>
</feature>
<gene>
    <name evidence="2" type="ORF">EC1118_1E8_2410g</name>
</gene>
<accession>C8Z7C6</accession>
<keyword evidence="1" id="KW-1133">Transmembrane helix</keyword>
<feature type="transmembrane region" description="Helical" evidence="1">
    <location>
        <begin position="17"/>
        <end position="37"/>
    </location>
</feature>
<keyword evidence="1" id="KW-0812">Transmembrane</keyword>
<evidence type="ECO:0000256" key="1">
    <source>
        <dbReference type="SAM" id="Phobius"/>
    </source>
</evidence>
<evidence type="ECO:0000313" key="2">
    <source>
        <dbReference type="EMBL" id="CAY79292.1"/>
    </source>
</evidence>
<protein>
    <submittedName>
        <fullName evidence="2">EC1118_1E8_2410p</fullName>
    </submittedName>
</protein>
<name>C8Z7C6_YEAS8</name>
<dbReference type="EMBL" id="FN393067">
    <property type="protein sequence ID" value="CAY79292.1"/>
    <property type="molecule type" value="Genomic_DNA"/>
</dbReference>